<protein>
    <submittedName>
        <fullName evidence="1">Uncharacterized protein</fullName>
    </submittedName>
</protein>
<reference evidence="1" key="1">
    <citation type="submission" date="2023-04" db="EMBL/GenBank/DDBJ databases">
        <authorList>
            <consortium name="ELIXIR-Norway"/>
        </authorList>
    </citation>
    <scope>NUCLEOTIDE SEQUENCE [LARGE SCALE GENOMIC DNA]</scope>
</reference>
<evidence type="ECO:0000313" key="2">
    <source>
        <dbReference type="Proteomes" id="UP001176941"/>
    </source>
</evidence>
<dbReference type="Proteomes" id="UP001176941">
    <property type="component" value="Chromosome 12"/>
</dbReference>
<dbReference type="EMBL" id="OX459948">
    <property type="protein sequence ID" value="CAI9155240.1"/>
    <property type="molecule type" value="Genomic_DNA"/>
</dbReference>
<gene>
    <name evidence="1" type="ORF">MRATA1EN1_LOCUS4202</name>
</gene>
<organism evidence="1 2">
    <name type="scientific">Rangifer tarandus platyrhynchus</name>
    <name type="common">Svalbard reindeer</name>
    <dbReference type="NCBI Taxonomy" id="3082113"/>
    <lineage>
        <taxon>Eukaryota</taxon>
        <taxon>Metazoa</taxon>
        <taxon>Chordata</taxon>
        <taxon>Craniata</taxon>
        <taxon>Vertebrata</taxon>
        <taxon>Euteleostomi</taxon>
        <taxon>Mammalia</taxon>
        <taxon>Eutheria</taxon>
        <taxon>Laurasiatheria</taxon>
        <taxon>Artiodactyla</taxon>
        <taxon>Ruminantia</taxon>
        <taxon>Pecora</taxon>
        <taxon>Cervidae</taxon>
        <taxon>Odocoileinae</taxon>
        <taxon>Rangifer</taxon>
    </lineage>
</organism>
<proteinExistence type="predicted"/>
<accession>A0ABN8Y2S0</accession>
<name>A0ABN8Y2S0_RANTA</name>
<sequence>MVTGRGAALTSCRSSPPAPVSPQVLHFGPVPPAYCCSPAHMLIWFPSPPPQSPENLSFGDFLASLRLPPHSQAVKHSSH</sequence>
<evidence type="ECO:0000313" key="1">
    <source>
        <dbReference type="EMBL" id="CAI9155240.1"/>
    </source>
</evidence>
<keyword evidence="2" id="KW-1185">Reference proteome</keyword>